<gene>
    <name evidence="3" type="ORF">D7V21_12305</name>
</gene>
<dbReference type="Pfam" id="PF00293">
    <property type="entry name" value="NUDIX"/>
    <property type="match status" value="1"/>
</dbReference>
<evidence type="ECO:0000259" key="2">
    <source>
        <dbReference type="PROSITE" id="PS51462"/>
    </source>
</evidence>
<dbReference type="PANTHER" id="PTHR21340:SF0">
    <property type="entry name" value="BIS(5'-NUCLEOSYL)-TETRAPHOSPHATASE [ASYMMETRICAL]"/>
    <property type="match status" value="1"/>
</dbReference>
<dbReference type="EMBL" id="RAXU01000016">
    <property type="protein sequence ID" value="RKG32165.1"/>
    <property type="molecule type" value="Genomic_DNA"/>
</dbReference>
<dbReference type="InterPro" id="IPR051325">
    <property type="entry name" value="Nudix_hydrolase_domain"/>
</dbReference>
<evidence type="ECO:0000313" key="3">
    <source>
        <dbReference type="EMBL" id="RKG32165.1"/>
    </source>
</evidence>
<evidence type="ECO:0000313" key="4">
    <source>
        <dbReference type="Proteomes" id="UP000269001"/>
    </source>
</evidence>
<sequence length="135" mass="15205">MAFSDLYRVGAHAVITNADKKVLLLKANYGNFAWGLPGGGIDPDETILQGLQRECEEELGLVVGVDYLSGIYLHTDINAHVSIFRCHLPDDYAQIQLSDEHSQYAFFELDELSPIQKQRVQDSLNFNGDVVFRKF</sequence>
<accession>A0A3A8EBY0</accession>
<keyword evidence="1" id="KW-0378">Hydrolase</keyword>
<dbReference type="PANTHER" id="PTHR21340">
    <property type="entry name" value="DIADENOSINE 5,5-P1,P4-TETRAPHOSPHATE PYROPHOSPHOHYDROLASE MUTT"/>
    <property type="match status" value="1"/>
</dbReference>
<dbReference type="RefSeq" id="WP_120370761.1">
    <property type="nucleotide sequence ID" value="NZ_RAXU01000016.1"/>
</dbReference>
<dbReference type="InterPro" id="IPR000086">
    <property type="entry name" value="NUDIX_hydrolase_dom"/>
</dbReference>
<feature type="domain" description="Nudix hydrolase" evidence="2">
    <location>
        <begin position="6"/>
        <end position="135"/>
    </location>
</feature>
<proteinExistence type="predicted"/>
<dbReference type="GO" id="GO:0004081">
    <property type="term" value="F:bis(5'-nucleosyl)-tetraphosphatase (asymmetrical) activity"/>
    <property type="evidence" value="ECO:0007669"/>
    <property type="project" value="TreeGrafter"/>
</dbReference>
<dbReference type="Proteomes" id="UP000269001">
    <property type="component" value="Unassembled WGS sequence"/>
</dbReference>
<dbReference type="PROSITE" id="PS51462">
    <property type="entry name" value="NUDIX"/>
    <property type="match status" value="1"/>
</dbReference>
<protein>
    <submittedName>
        <fullName evidence="3">NUDIX domain-containing protein</fullName>
    </submittedName>
</protein>
<keyword evidence="4" id="KW-1185">Reference proteome</keyword>
<dbReference type="GO" id="GO:0006754">
    <property type="term" value="P:ATP biosynthetic process"/>
    <property type="evidence" value="ECO:0007669"/>
    <property type="project" value="TreeGrafter"/>
</dbReference>
<dbReference type="GO" id="GO:0006167">
    <property type="term" value="P:AMP biosynthetic process"/>
    <property type="evidence" value="ECO:0007669"/>
    <property type="project" value="TreeGrafter"/>
</dbReference>
<dbReference type="AlphaFoldDB" id="A0A3A8EBY0"/>
<dbReference type="SUPFAM" id="SSF55811">
    <property type="entry name" value="Nudix"/>
    <property type="match status" value="1"/>
</dbReference>
<evidence type="ECO:0000256" key="1">
    <source>
        <dbReference type="ARBA" id="ARBA00022801"/>
    </source>
</evidence>
<dbReference type="CDD" id="cd02883">
    <property type="entry name" value="NUDIX_Hydrolase"/>
    <property type="match status" value="1"/>
</dbReference>
<dbReference type="Gene3D" id="3.90.79.10">
    <property type="entry name" value="Nucleoside Triphosphate Pyrophosphohydrolase"/>
    <property type="match status" value="1"/>
</dbReference>
<name>A0A3A8EBY0_9GAMM</name>
<reference evidence="3 4" key="1">
    <citation type="submission" date="2018-09" db="EMBL/GenBank/DDBJ databases">
        <title>The draft genome of Acinetobacter spp. strains.</title>
        <authorList>
            <person name="Qin J."/>
            <person name="Feng Y."/>
            <person name="Zong Z."/>
        </authorList>
    </citation>
    <scope>NUCLEOTIDE SEQUENCE [LARGE SCALE GENOMIC DNA]</scope>
    <source>
        <strain evidence="3 4">WCHAc060096</strain>
    </source>
</reference>
<comment type="caution">
    <text evidence="3">The sequence shown here is derived from an EMBL/GenBank/DDBJ whole genome shotgun (WGS) entry which is preliminary data.</text>
</comment>
<organism evidence="3 4">
    <name type="scientific">Acinetobacter guerrae</name>
    <dbReference type="NCBI Taxonomy" id="1843371"/>
    <lineage>
        <taxon>Bacteria</taxon>
        <taxon>Pseudomonadati</taxon>
        <taxon>Pseudomonadota</taxon>
        <taxon>Gammaproteobacteria</taxon>
        <taxon>Moraxellales</taxon>
        <taxon>Moraxellaceae</taxon>
        <taxon>Acinetobacter</taxon>
    </lineage>
</organism>
<dbReference type="InterPro" id="IPR015797">
    <property type="entry name" value="NUDIX_hydrolase-like_dom_sf"/>
</dbReference>